<sequence>MHAQPLDPRSVPLQGTNLIEASAGTGKTWNIAMLFVRLVLLERLPVDQILVVTFTKAATAELKGRLRARLDEALSLLDAPSADDKDPLAQLVAQARQNESEERLQLRLKAALSDFDNAAIYTIHGFCQRVLQDFAFYCGAPFELELDESGDGGAQTAAEDFWRRRVAADGETAALAYAAGLTPQSVCDALKPYLGRPYLAIRQPESSTAAREDYARRWQEVAAQLPALDETFFRLHPALNGNVYRQATYRSKFDRLLGWAAADSPPAPLLLAKALANSSGGNPFSAEALEKGLKKGATAPDGAIDALAPLAALLDAATAAAAETTAALVALQLDLLREVRQAREAAKADDPKRGFDDLLLDVARALQPENRYAGELAQAMAAKWWVALIDEFQDTDPLQYGIFERAFAQTGTPLFLVGDPKQAIYSFRGADIFAYLQAADDAGARYTLGTNRRSHRRLIESIGRLFAREEPFRLPKIDYQPVDAARDENRLEPADAPVRLRWLNEGEGGENADTLDERAAEWCAAEIAARLQQAQQGSLKIGGRPLEAGQIAVLVRARRHGEMVQRALKRAGVQSVLASRADIFDGEEAEALYALLGFFLQSGQSSRLHFVLSGCLFDYGESDIRRLQEDEQALLQWIQSAGTTLDEWQRHGAYAALRGFFNRHGVETRLLAQGNERTLTNLHQLLELLAAEDEASHTPASLHQWLGRRIAAARAGQGGDSEAVLRLESDENLVKIVTFHASKGLQYPLVYCPFVWRAGGSGERQDWHIVHDNRHQNRAELLHHSQLSEDDQQQIEAEALSEDLRLLYVALTRAEEELTLYLAACRDGGRSALAYLLGCDAATAKDSAAYRARWQEFARQNDGFTLTGAPPAFSGSLKAAAAPNGRYRALDIAPRRFCFVRHTSFTALSRSRDAAAGEDELLPALDGAERRLPAAGQPENGAEASGIHAFPAGPAAGICLHAVLEKYRFDHPAAAQAERVAETLNRHGFDSESWLAPVLAMIEQTAALPLGNGLTLAAIPPPAMRTEMDFLLHSDSFRLRDIRDFLAVAGLPPLIQQAARRLDFYDVEGYISGFIDLAALSGSRALLVDYKSNLLGSDADAYGQEALEAAVAEHHYYLQALIYAVAAARYLRGRGSLPENIAVRYLFLRGLDNPDTHGIWQWDIATADLAPWL</sequence>
<comment type="domain">
    <text evidence="15">The N-terminal DNA-binding domain is a ssDNA-dependent ATPase and has ATP-dependent 3'-5' helicase function. This domain interacts with RecC.</text>
</comment>
<evidence type="ECO:0000256" key="3">
    <source>
        <dbReference type="ARBA" id="ARBA00022741"/>
    </source>
</evidence>
<feature type="binding site" evidence="16">
    <location>
        <begin position="21"/>
        <end position="28"/>
    </location>
    <ligand>
        <name>ATP</name>
        <dbReference type="ChEBI" id="CHEBI:30616"/>
    </ligand>
</feature>
<dbReference type="InterPro" id="IPR011335">
    <property type="entry name" value="Restrct_endonuc-II-like"/>
</dbReference>
<dbReference type="SUPFAM" id="SSF52540">
    <property type="entry name" value="P-loop containing nucleoside triphosphate hydrolases"/>
    <property type="match status" value="1"/>
</dbReference>
<reference evidence="19 20" key="1">
    <citation type="submission" date="2022-02" db="EMBL/GenBank/DDBJ databases">
        <title>Genome sequence data of Kingella unionensis sp. nov. strain CICC 24913 (CCUG 75125).</title>
        <authorList>
            <person name="Xiao M."/>
        </authorList>
    </citation>
    <scope>NUCLEOTIDE SEQUENCE [LARGE SCALE GENOMIC DNA]</scope>
    <source>
        <strain evidence="19 20">CICC 24913</strain>
    </source>
</reference>
<evidence type="ECO:0000256" key="9">
    <source>
        <dbReference type="ARBA" id="ARBA00022842"/>
    </source>
</evidence>
<gene>
    <name evidence="15 19" type="primary">recB</name>
    <name evidence="19" type="ORF">MB824_07780</name>
</gene>
<evidence type="ECO:0000256" key="13">
    <source>
        <dbReference type="ARBA" id="ARBA00034617"/>
    </source>
</evidence>
<evidence type="ECO:0000313" key="20">
    <source>
        <dbReference type="Proteomes" id="UP001298424"/>
    </source>
</evidence>
<dbReference type="NCBIfam" id="TIGR00609">
    <property type="entry name" value="recB"/>
    <property type="match status" value="1"/>
</dbReference>
<keyword evidence="4 15" id="KW-0227">DNA damage</keyword>
<evidence type="ECO:0000256" key="10">
    <source>
        <dbReference type="ARBA" id="ARBA00023125"/>
    </source>
</evidence>
<feature type="binding site" evidence="15">
    <location>
        <position position="961"/>
    </location>
    <ligand>
        <name>Mg(2+)</name>
        <dbReference type="ChEBI" id="CHEBI:18420"/>
    </ligand>
</feature>
<feature type="active site" description="For nuclease activity" evidence="15">
    <location>
        <position position="1089"/>
    </location>
</feature>
<dbReference type="PROSITE" id="PS51217">
    <property type="entry name" value="UVRD_HELICASE_CTER"/>
    <property type="match status" value="1"/>
</dbReference>
<feature type="region of interest" description="Nuclease activity, interacts with RecD and RecA" evidence="15">
    <location>
        <begin position="895"/>
        <end position="1173"/>
    </location>
</feature>
<evidence type="ECO:0000256" key="11">
    <source>
        <dbReference type="ARBA" id="ARBA00023204"/>
    </source>
</evidence>
<dbReference type="InterPro" id="IPR027417">
    <property type="entry name" value="P-loop_NTPase"/>
</dbReference>
<keyword evidence="10 15" id="KW-0238">DNA-binding</keyword>
<name>A0ABS9NNL8_9NEIS</name>
<comment type="caution">
    <text evidence="19">The sequence shown here is derived from an EMBL/GenBank/DDBJ whole genome shotgun (WGS) entry which is preliminary data.</text>
</comment>
<dbReference type="Pfam" id="PF00580">
    <property type="entry name" value="UvrD-helicase"/>
    <property type="match status" value="1"/>
</dbReference>
<keyword evidence="8 15" id="KW-0067">ATP-binding</keyword>
<evidence type="ECO:0000256" key="5">
    <source>
        <dbReference type="ARBA" id="ARBA00022801"/>
    </source>
</evidence>
<dbReference type="Gene3D" id="1.10.3170.10">
    <property type="entry name" value="Recbcd, chain B, domain 2"/>
    <property type="match status" value="1"/>
</dbReference>
<protein>
    <recommendedName>
        <fullName evidence="15">RecBCD enzyme subunit RecB</fullName>
        <ecNumber evidence="15">3.1.11.5</ecNumber>
        <ecNumber evidence="15">5.6.2.4</ecNumber>
    </recommendedName>
    <alternativeName>
        <fullName evidence="15">DNA 3'-5' helicase subunit RecB</fullName>
    </alternativeName>
    <alternativeName>
        <fullName evidence="15">Exonuclease V subunit RecB</fullName>
        <shortName evidence="15">ExoV subunit RecB</shortName>
    </alternativeName>
    <alternativeName>
        <fullName evidence="15">Helicase/nuclease RecBCD subunit RecB</fullName>
    </alternativeName>
</protein>
<comment type="function">
    <text evidence="15">A helicase/nuclease that prepares dsDNA breaks (DSB) for recombinational DNA repair. Binds to DSBs and unwinds DNA via a highly rapid and processive ATP-dependent bidirectional helicase activity. Unwinds dsDNA until it encounters a Chi (crossover hotspot instigator) sequence from the 3' direction. Cuts ssDNA a few nucleotides 3' to the Chi site. The properties and activities of the enzyme are changed at Chi. The Chi-altered holoenzyme produces a long 3'-ssDNA overhang and facilitates RecA-binding to the ssDNA for homologous DNA recombination and repair. Holoenzyme degrades any linearized DNA that is unable to undergo homologous recombination. In the holoenzyme this subunit contributes ATPase, 3'-5' helicase, exonuclease activity and loads RecA onto ssDNA.</text>
</comment>
<dbReference type="PANTHER" id="PTHR11070">
    <property type="entry name" value="UVRD / RECB / PCRA DNA HELICASE FAMILY MEMBER"/>
    <property type="match status" value="1"/>
</dbReference>
<dbReference type="EC" id="5.6.2.4" evidence="15"/>
<comment type="similarity">
    <text evidence="15">Belongs to the helicase family. UvrD subfamily.</text>
</comment>
<comment type="subunit">
    <text evidence="15">Heterotrimer of RecB, RecC and RecD. All subunits contribute to DNA-binding. Interacts with RecA.</text>
</comment>
<keyword evidence="11 15" id="KW-0234">DNA repair</keyword>
<dbReference type="Gene3D" id="3.40.50.300">
    <property type="entry name" value="P-loop containing nucleotide triphosphate hydrolases"/>
    <property type="match status" value="2"/>
</dbReference>
<dbReference type="EMBL" id="JAKOOW010000026">
    <property type="protein sequence ID" value="MCG6504394.1"/>
    <property type="molecule type" value="Genomic_DNA"/>
</dbReference>
<evidence type="ECO:0000259" key="17">
    <source>
        <dbReference type="PROSITE" id="PS51198"/>
    </source>
</evidence>
<accession>A0ABS9NNL8</accession>
<evidence type="ECO:0000256" key="2">
    <source>
        <dbReference type="ARBA" id="ARBA00022723"/>
    </source>
</evidence>
<feature type="binding site" evidence="15">
    <location>
        <position position="1076"/>
    </location>
    <ligand>
        <name>Mg(2+)</name>
        <dbReference type="ChEBI" id="CHEBI:18420"/>
    </ligand>
</feature>
<dbReference type="EC" id="3.1.11.5" evidence="15"/>
<feature type="domain" description="UvrD-like helicase C-terminal" evidence="18">
    <location>
        <begin position="479"/>
        <end position="744"/>
    </location>
</feature>
<comment type="catalytic activity">
    <reaction evidence="14 15">
        <text>ATP + H2O = ADP + phosphate + H(+)</text>
        <dbReference type="Rhea" id="RHEA:13065"/>
        <dbReference type="ChEBI" id="CHEBI:15377"/>
        <dbReference type="ChEBI" id="CHEBI:15378"/>
        <dbReference type="ChEBI" id="CHEBI:30616"/>
        <dbReference type="ChEBI" id="CHEBI:43474"/>
        <dbReference type="ChEBI" id="CHEBI:456216"/>
        <dbReference type="EC" id="5.6.2.4"/>
    </reaction>
</comment>
<keyword evidence="20" id="KW-1185">Reference proteome</keyword>
<evidence type="ECO:0000256" key="16">
    <source>
        <dbReference type="PROSITE-ProRule" id="PRU00560"/>
    </source>
</evidence>
<dbReference type="InterPro" id="IPR014016">
    <property type="entry name" value="UvrD-like_ATP-bd"/>
</dbReference>
<dbReference type="PANTHER" id="PTHR11070:SF23">
    <property type="entry name" value="RECBCD ENZYME SUBUNIT RECB"/>
    <property type="match status" value="1"/>
</dbReference>
<keyword evidence="9 15" id="KW-0460">Magnesium</keyword>
<evidence type="ECO:0000256" key="7">
    <source>
        <dbReference type="ARBA" id="ARBA00022839"/>
    </source>
</evidence>
<organism evidence="19 20">
    <name type="scientific">Kingella pumchi</name>
    <dbReference type="NCBI Taxonomy" id="2779506"/>
    <lineage>
        <taxon>Bacteria</taxon>
        <taxon>Pseudomonadati</taxon>
        <taxon>Pseudomonadota</taxon>
        <taxon>Betaproteobacteria</taxon>
        <taxon>Neisseriales</taxon>
        <taxon>Neisseriaceae</taxon>
        <taxon>Kingella</taxon>
    </lineage>
</organism>
<comment type="catalytic activity">
    <reaction evidence="15">
        <text>Exonucleolytic cleavage (in the presence of ATP) in either 5'- to 3'- or 3'- to 5'-direction to yield 5'-phosphooligonucleotides.</text>
        <dbReference type="EC" id="3.1.11.5"/>
    </reaction>
</comment>
<dbReference type="Pfam" id="PF13361">
    <property type="entry name" value="UvrD_C"/>
    <property type="match status" value="1"/>
</dbReference>
<dbReference type="SUPFAM" id="SSF52980">
    <property type="entry name" value="Restriction endonuclease-like"/>
    <property type="match status" value="1"/>
</dbReference>
<evidence type="ECO:0000256" key="1">
    <source>
        <dbReference type="ARBA" id="ARBA00022722"/>
    </source>
</evidence>
<comment type="catalytic activity">
    <reaction evidence="13 15">
        <text>Couples ATP hydrolysis with the unwinding of duplex DNA by translocating in the 3'-5' direction.</text>
        <dbReference type="EC" id="5.6.2.4"/>
    </reaction>
</comment>
<evidence type="ECO:0000313" key="19">
    <source>
        <dbReference type="EMBL" id="MCG6504394.1"/>
    </source>
</evidence>
<keyword evidence="12 15" id="KW-0413">Isomerase</keyword>
<evidence type="ECO:0000259" key="18">
    <source>
        <dbReference type="PROSITE" id="PS51217"/>
    </source>
</evidence>
<dbReference type="CDD" id="cd22352">
    <property type="entry name" value="RecB_C-like"/>
    <property type="match status" value="1"/>
</dbReference>
<comment type="cofactor">
    <cofactor evidence="15">
        <name>Mg(2+)</name>
        <dbReference type="ChEBI" id="CHEBI:18420"/>
    </cofactor>
    <text evidence="15">Binds 1 Mg(2+) ion per subunit.</text>
</comment>
<keyword evidence="3 15" id="KW-0547">Nucleotide-binding</keyword>
<keyword evidence="5 15" id="KW-0378">Hydrolase</keyword>
<evidence type="ECO:0000256" key="12">
    <source>
        <dbReference type="ARBA" id="ARBA00023235"/>
    </source>
</evidence>
<dbReference type="InterPro" id="IPR004586">
    <property type="entry name" value="RecB"/>
</dbReference>
<dbReference type="Proteomes" id="UP001298424">
    <property type="component" value="Unassembled WGS sequence"/>
</dbReference>
<comment type="domain">
    <text evidence="15">The C-terminal domain has nuclease activity and interacts with RecD. It interacts with RecA, facilitating its loading onto ssDNA.</text>
</comment>
<evidence type="ECO:0000256" key="8">
    <source>
        <dbReference type="ARBA" id="ARBA00022840"/>
    </source>
</evidence>
<keyword evidence="1 15" id="KW-0540">Nuclease</keyword>
<keyword evidence="6 15" id="KW-0347">Helicase</keyword>
<dbReference type="RefSeq" id="WP_238747828.1">
    <property type="nucleotide sequence ID" value="NZ_JAKOOW010000026.1"/>
</dbReference>
<comment type="miscellaneous">
    <text evidence="15">In the RecBCD complex, RecB has a slow 3'-5' helicase, an exonuclease activity and loads RecA onto ssDNA, RecD has a fast 5'-3' helicase activity, while RecC stimulates the ATPase and processivity of the RecB helicase and contributes to recognition of the Chi site.</text>
</comment>
<keyword evidence="7 15" id="KW-0269">Exonuclease</keyword>
<dbReference type="InterPro" id="IPR014017">
    <property type="entry name" value="DNA_helicase_UvrD-like_C"/>
</dbReference>
<dbReference type="InterPro" id="IPR000212">
    <property type="entry name" value="DNA_helicase_UvrD/REP"/>
</dbReference>
<dbReference type="HAMAP" id="MF_01485">
    <property type="entry name" value="RecB"/>
    <property type="match status" value="1"/>
</dbReference>
<feature type="binding site" evidence="15">
    <location>
        <position position="1089"/>
    </location>
    <ligand>
        <name>Mg(2+)</name>
        <dbReference type="ChEBI" id="CHEBI:18420"/>
    </ligand>
</feature>
<proteinExistence type="inferred from homology"/>
<dbReference type="InterPro" id="IPR011604">
    <property type="entry name" value="PDDEXK-like_dom_sf"/>
</dbReference>
<evidence type="ECO:0000256" key="15">
    <source>
        <dbReference type="HAMAP-Rule" id="MF_01485"/>
    </source>
</evidence>
<dbReference type="PROSITE" id="PS51198">
    <property type="entry name" value="UVRD_HELICASE_ATP_BIND"/>
    <property type="match status" value="1"/>
</dbReference>
<feature type="region of interest" description="DNA-binding and helicase activity, interacts with RecC" evidence="15">
    <location>
        <begin position="1"/>
        <end position="847"/>
    </location>
</feature>
<dbReference type="Gene3D" id="3.90.320.10">
    <property type="match status" value="1"/>
</dbReference>
<keyword evidence="2 15" id="KW-0479">Metal-binding</keyword>
<feature type="domain" description="UvrD-like helicase ATP-binding" evidence="17">
    <location>
        <begin position="1"/>
        <end position="455"/>
    </location>
</feature>
<evidence type="ECO:0000256" key="6">
    <source>
        <dbReference type="ARBA" id="ARBA00022806"/>
    </source>
</evidence>
<dbReference type="Gene3D" id="1.10.486.10">
    <property type="entry name" value="PCRA, domain 4"/>
    <property type="match status" value="1"/>
</dbReference>
<evidence type="ECO:0000256" key="4">
    <source>
        <dbReference type="ARBA" id="ARBA00022763"/>
    </source>
</evidence>
<evidence type="ECO:0000256" key="14">
    <source>
        <dbReference type="ARBA" id="ARBA00048988"/>
    </source>
</evidence>
<dbReference type="GO" id="GO:0008854">
    <property type="term" value="F:exodeoxyribonuclease V activity"/>
    <property type="evidence" value="ECO:0007669"/>
    <property type="project" value="UniProtKB-EC"/>
</dbReference>